<keyword evidence="1" id="KW-0732">Signal</keyword>
<gene>
    <name evidence="2" type="ORF">GGR06_003885</name>
</gene>
<evidence type="ECO:0008006" key="4">
    <source>
        <dbReference type="Google" id="ProtNLM"/>
    </source>
</evidence>
<feature type="chain" id="PRO_5032561582" description="DUF3836 domain-containing protein" evidence="1">
    <location>
        <begin position="26"/>
        <end position="170"/>
    </location>
</feature>
<accession>A0A840D5J5</accession>
<sequence length="170" mass="19952">MKATVLFRVIVLAIVALVGVNNVNAQDENFVTNEEKVDGLVVSKTVYRLEGSLHRHMKYDFTYDDQNRMTVKEAFKWNASREKWMPYFKVNYSYSISEITMLYARWNELHKAYDAGIEKSVYELNEANMPVACLTYKLNKGQWLERQPENWVMNIQTPTVNRNDSLLVVR</sequence>
<dbReference type="Proteomes" id="UP000560658">
    <property type="component" value="Unassembled WGS sequence"/>
</dbReference>
<evidence type="ECO:0000313" key="2">
    <source>
        <dbReference type="EMBL" id="MBB4046059.1"/>
    </source>
</evidence>
<dbReference type="EMBL" id="JACIER010000021">
    <property type="protein sequence ID" value="MBB4046059.1"/>
    <property type="molecule type" value="Genomic_DNA"/>
</dbReference>
<name>A0A840D5J5_9BACE</name>
<comment type="caution">
    <text evidence="2">The sequence shown here is derived from an EMBL/GenBank/DDBJ whole genome shotgun (WGS) entry which is preliminary data.</text>
</comment>
<dbReference type="Gene3D" id="2.40.128.720">
    <property type="match status" value="1"/>
</dbReference>
<keyword evidence="3" id="KW-1185">Reference proteome</keyword>
<proteinExistence type="predicted"/>
<evidence type="ECO:0000313" key="3">
    <source>
        <dbReference type="Proteomes" id="UP000560658"/>
    </source>
</evidence>
<dbReference type="RefSeq" id="WP_044164626.1">
    <property type="nucleotide sequence ID" value="NZ_JACIER010000021.1"/>
</dbReference>
<dbReference type="AlphaFoldDB" id="A0A840D5J5"/>
<organism evidence="2 3">
    <name type="scientific">Bacteroides reticulotermitis</name>
    <dbReference type="NCBI Taxonomy" id="1133319"/>
    <lineage>
        <taxon>Bacteria</taxon>
        <taxon>Pseudomonadati</taxon>
        <taxon>Bacteroidota</taxon>
        <taxon>Bacteroidia</taxon>
        <taxon>Bacteroidales</taxon>
        <taxon>Bacteroidaceae</taxon>
        <taxon>Bacteroides</taxon>
    </lineage>
</organism>
<evidence type="ECO:0000256" key="1">
    <source>
        <dbReference type="SAM" id="SignalP"/>
    </source>
</evidence>
<protein>
    <recommendedName>
        <fullName evidence="4">DUF3836 domain-containing protein</fullName>
    </recommendedName>
</protein>
<dbReference type="Pfam" id="PF12930">
    <property type="entry name" value="DUF3836"/>
    <property type="match status" value="1"/>
</dbReference>
<reference evidence="2" key="1">
    <citation type="submission" date="2020-08" db="EMBL/GenBank/DDBJ databases">
        <title>Genomic Encyclopedia of Type Strains, Phase IV (KMG-IV): sequencing the most valuable type-strain genomes for metagenomic binning, comparative biology and taxonomic classification.</title>
        <authorList>
            <person name="Goeker M."/>
        </authorList>
    </citation>
    <scope>NUCLEOTIDE SEQUENCE [LARGE SCALE GENOMIC DNA]</scope>
    <source>
        <strain evidence="2">DSM 105720</strain>
    </source>
</reference>
<feature type="signal peptide" evidence="1">
    <location>
        <begin position="1"/>
        <end position="25"/>
    </location>
</feature>
<dbReference type="InterPro" id="IPR024339">
    <property type="entry name" value="DUF3836"/>
</dbReference>